<sequence>MHENLKRRVGEHIDEIQGEVIRTCRRIYENPETGFREYRASSILCGVLQEHGFDVELGIGDYETAFRATLPYSGEGPTVALLAEYDALPEIGHGCGHNIIAGATLAAALGLQAVSRDLPGRVTVIGTPGEEGGGGKILLMNNGVFDKVDAALMVHPGDATVLDESTLAVSKIEINFTGRPSHAASAPERGINALDAVIMTFNAVNAMRQQIPSSARIHGIITDGGAQPNIIPSHSAALFYVRSPETQEMSSLIDRLKACAEGAARATGATVKFSEAEPAYEPVLTNRELAMCFGRNLSLLGMRIDGPTGRAVSTDMGNLSRKIPAIHPFVAICPRGTELHSLEFQTAAGSPEAMKVMIRSALALAMTVIDVITDRTLMQKIKSEMDNRK</sequence>
<dbReference type="Proteomes" id="UP000233256">
    <property type="component" value="Unassembled WGS sequence"/>
</dbReference>
<dbReference type="NCBIfam" id="TIGR01891">
    <property type="entry name" value="amidohydrolases"/>
    <property type="match status" value="1"/>
</dbReference>
<dbReference type="Gene3D" id="3.30.70.360">
    <property type="match status" value="1"/>
</dbReference>
<dbReference type="InterPro" id="IPR017144">
    <property type="entry name" value="Xaa-Arg_dipeptidase"/>
</dbReference>
<evidence type="ECO:0000259" key="2">
    <source>
        <dbReference type="Pfam" id="PF07687"/>
    </source>
</evidence>
<gene>
    <name evidence="3" type="ORF">CVV64_13275</name>
</gene>
<dbReference type="GO" id="GO:0046657">
    <property type="term" value="P:folic acid catabolic process"/>
    <property type="evidence" value="ECO:0007669"/>
    <property type="project" value="TreeGrafter"/>
</dbReference>
<comment type="similarity">
    <text evidence="1">Belongs to the peptidase M20A family.</text>
</comment>
<dbReference type="GO" id="GO:0016805">
    <property type="term" value="F:dipeptidase activity"/>
    <property type="evidence" value="ECO:0007669"/>
    <property type="project" value="InterPro"/>
</dbReference>
<evidence type="ECO:0000313" key="4">
    <source>
        <dbReference type="Proteomes" id="UP000233256"/>
    </source>
</evidence>
<dbReference type="InterPro" id="IPR011650">
    <property type="entry name" value="Peptidase_M20_dimer"/>
</dbReference>
<evidence type="ECO:0000313" key="3">
    <source>
        <dbReference type="EMBL" id="PKK89643.1"/>
    </source>
</evidence>
<dbReference type="SUPFAM" id="SSF55031">
    <property type="entry name" value="Bacterial exopeptidase dimerisation domain"/>
    <property type="match status" value="1"/>
</dbReference>
<dbReference type="InterPro" id="IPR002933">
    <property type="entry name" value="Peptidase_M20"/>
</dbReference>
<dbReference type="Gene3D" id="3.40.630.10">
    <property type="entry name" value="Zn peptidases"/>
    <property type="match status" value="1"/>
</dbReference>
<accession>A0A2N1PMR1</accession>
<dbReference type="InterPro" id="IPR017439">
    <property type="entry name" value="Amidohydrolase"/>
</dbReference>
<dbReference type="InterPro" id="IPR052030">
    <property type="entry name" value="Peptidase_M20/M20A_hydrolases"/>
</dbReference>
<dbReference type="Pfam" id="PF01546">
    <property type="entry name" value="Peptidase_M20"/>
    <property type="match status" value="1"/>
</dbReference>
<dbReference type="SUPFAM" id="SSF53187">
    <property type="entry name" value="Zn-dependent exopeptidases"/>
    <property type="match status" value="1"/>
</dbReference>
<name>A0A2N1PMR1_9BACT</name>
<evidence type="ECO:0000256" key="1">
    <source>
        <dbReference type="PIRNR" id="PIRNR037226"/>
    </source>
</evidence>
<reference evidence="3 4" key="1">
    <citation type="journal article" date="2017" name="ISME J.">
        <title>Potential for microbial H2 and metal transformations associated with novel bacteria and archaea in deep terrestrial subsurface sediments.</title>
        <authorList>
            <person name="Hernsdorf A.W."/>
            <person name="Amano Y."/>
            <person name="Miyakawa K."/>
            <person name="Ise K."/>
            <person name="Suzuki Y."/>
            <person name="Anantharaman K."/>
            <person name="Probst A."/>
            <person name="Burstein D."/>
            <person name="Thomas B.C."/>
            <person name="Banfield J.F."/>
        </authorList>
    </citation>
    <scope>NUCLEOTIDE SEQUENCE [LARGE SCALE GENOMIC DNA]</scope>
    <source>
        <strain evidence="3">HGW-Wallbacteria-1</strain>
    </source>
</reference>
<dbReference type="Pfam" id="PF07687">
    <property type="entry name" value="M20_dimer"/>
    <property type="match status" value="1"/>
</dbReference>
<keyword evidence="3" id="KW-0378">Hydrolase</keyword>
<comment type="caution">
    <text evidence="3">The sequence shown here is derived from an EMBL/GenBank/DDBJ whole genome shotgun (WGS) entry which is preliminary data.</text>
</comment>
<dbReference type="FunFam" id="3.30.70.360:FF:000004">
    <property type="entry name" value="Peptidase M20 domain-containing protein 2"/>
    <property type="match status" value="1"/>
</dbReference>
<dbReference type="GO" id="GO:0071713">
    <property type="term" value="F:para-aminobenzoyl-glutamate hydrolase activity"/>
    <property type="evidence" value="ECO:0007669"/>
    <property type="project" value="TreeGrafter"/>
</dbReference>
<dbReference type="PANTHER" id="PTHR30575:SF0">
    <property type="entry name" value="XAA-ARG DIPEPTIDASE"/>
    <property type="match status" value="1"/>
</dbReference>
<dbReference type="PIRSF" id="PIRSF037226">
    <property type="entry name" value="Amidohydrolase_ACY1L2_prd"/>
    <property type="match status" value="1"/>
</dbReference>
<dbReference type="PANTHER" id="PTHR30575">
    <property type="entry name" value="PEPTIDASE M20"/>
    <property type="match status" value="1"/>
</dbReference>
<dbReference type="InterPro" id="IPR036264">
    <property type="entry name" value="Bact_exopeptidase_dim_dom"/>
</dbReference>
<dbReference type="CDD" id="cd05672">
    <property type="entry name" value="M20_ACY1L2-like"/>
    <property type="match status" value="1"/>
</dbReference>
<proteinExistence type="inferred from homology"/>
<feature type="domain" description="Peptidase M20 dimerisation" evidence="2">
    <location>
        <begin position="172"/>
        <end position="264"/>
    </location>
</feature>
<protein>
    <recommendedName>
        <fullName evidence="1">Peptidase M20 domain-containing protein 2</fullName>
    </recommendedName>
</protein>
<dbReference type="GO" id="GO:0005737">
    <property type="term" value="C:cytoplasm"/>
    <property type="evidence" value="ECO:0007669"/>
    <property type="project" value="TreeGrafter"/>
</dbReference>
<dbReference type="EMBL" id="PGXC01000014">
    <property type="protein sequence ID" value="PKK89643.1"/>
    <property type="molecule type" value="Genomic_DNA"/>
</dbReference>
<dbReference type="AlphaFoldDB" id="A0A2N1PMR1"/>
<organism evidence="3 4">
    <name type="scientific">Candidatus Wallbacteria bacterium HGW-Wallbacteria-1</name>
    <dbReference type="NCBI Taxonomy" id="2013854"/>
    <lineage>
        <taxon>Bacteria</taxon>
        <taxon>Candidatus Walliibacteriota</taxon>
    </lineage>
</organism>